<evidence type="ECO:0000259" key="9">
    <source>
        <dbReference type="PROSITE" id="PS51285"/>
    </source>
</evidence>
<organism evidence="10 11">
    <name type="scientific">Aldrovandia affinis</name>
    <dbReference type="NCBI Taxonomy" id="143900"/>
    <lineage>
        <taxon>Eukaryota</taxon>
        <taxon>Metazoa</taxon>
        <taxon>Chordata</taxon>
        <taxon>Craniata</taxon>
        <taxon>Vertebrata</taxon>
        <taxon>Euteleostomi</taxon>
        <taxon>Actinopterygii</taxon>
        <taxon>Neopterygii</taxon>
        <taxon>Teleostei</taxon>
        <taxon>Notacanthiformes</taxon>
        <taxon>Halosauridae</taxon>
        <taxon>Aldrovandia</taxon>
    </lineage>
</organism>
<dbReference type="PANTHER" id="PTHR24355">
    <property type="entry name" value="G PROTEIN-COUPLED RECEPTOR KINASE/RIBOSOMAL PROTEIN S6 KINASE"/>
    <property type="match status" value="1"/>
</dbReference>
<dbReference type="PROSITE" id="PS51285">
    <property type="entry name" value="AGC_KINASE_CTER"/>
    <property type="match status" value="1"/>
</dbReference>
<keyword evidence="7" id="KW-0067">ATP-binding</keyword>
<dbReference type="InterPro" id="IPR000719">
    <property type="entry name" value="Prot_kinase_dom"/>
</dbReference>
<dbReference type="SUPFAM" id="SSF56112">
    <property type="entry name" value="Protein kinase-like (PK-like)"/>
    <property type="match status" value="1"/>
</dbReference>
<keyword evidence="4" id="KW-0808">Transferase</keyword>
<reference evidence="10" key="1">
    <citation type="journal article" date="2023" name="Science">
        <title>Genome structures resolve the early diversification of teleost fishes.</title>
        <authorList>
            <person name="Parey E."/>
            <person name="Louis A."/>
            <person name="Montfort J."/>
            <person name="Bouchez O."/>
            <person name="Roques C."/>
            <person name="Iampietro C."/>
            <person name="Lluch J."/>
            <person name="Castinel A."/>
            <person name="Donnadieu C."/>
            <person name="Desvignes T."/>
            <person name="Floi Bucao C."/>
            <person name="Jouanno E."/>
            <person name="Wen M."/>
            <person name="Mejri S."/>
            <person name="Dirks R."/>
            <person name="Jansen H."/>
            <person name="Henkel C."/>
            <person name="Chen W.J."/>
            <person name="Zahm M."/>
            <person name="Cabau C."/>
            <person name="Klopp C."/>
            <person name="Thompson A.W."/>
            <person name="Robinson-Rechavi M."/>
            <person name="Braasch I."/>
            <person name="Lecointre G."/>
            <person name="Bobe J."/>
            <person name="Postlethwait J.H."/>
            <person name="Berthelot C."/>
            <person name="Roest Crollius H."/>
            <person name="Guiguen Y."/>
        </authorList>
    </citation>
    <scope>NUCLEOTIDE SEQUENCE</scope>
    <source>
        <strain evidence="10">NC1722</strain>
    </source>
</reference>
<sequence>MVEKRILARVHSRFIVSLAYAFQTKSELCLVMTIMNGGDLRYHIYNVDENNPGFEEDRACYYAAQIINGMEHLHQKRIIYRDLKPENVLLDNEGNVRISDLGLAVELKEDQFKIKGYAGTPGFMAPELLKGEEYDYSVDYFTLGVTLFEMLAAKGPFRSRGEKVDNKELKKRIIKEPVTYPEKFRENAKSVCEGLLAKEVDNRLGFKNGSCDGIRAHAFFRSINWRKLEAGILPPPFVPDSRTVYAKNLADVGAFSSVRGVTLEHKDKTFYNEFASGNVSIPWQEEMIEMGVFGELNVWGPGGGVPADLEQPPKSSTCCLS</sequence>
<feature type="domain" description="AGC-kinase C-terminal" evidence="9">
    <location>
        <begin position="221"/>
        <end position="286"/>
    </location>
</feature>
<dbReference type="Proteomes" id="UP001221898">
    <property type="component" value="Unassembled WGS sequence"/>
</dbReference>
<dbReference type="InterPro" id="IPR008271">
    <property type="entry name" value="Ser/Thr_kinase_AS"/>
</dbReference>
<dbReference type="PROSITE" id="PS50011">
    <property type="entry name" value="PROTEIN_KINASE_DOM"/>
    <property type="match status" value="1"/>
</dbReference>
<dbReference type="SMART" id="SM00220">
    <property type="entry name" value="S_TKc"/>
    <property type="match status" value="1"/>
</dbReference>
<accession>A0AAD7WQR5</accession>
<evidence type="ECO:0000256" key="3">
    <source>
        <dbReference type="ARBA" id="ARBA00022553"/>
    </source>
</evidence>
<dbReference type="SMART" id="SM00133">
    <property type="entry name" value="S_TK_X"/>
    <property type="match status" value="1"/>
</dbReference>
<evidence type="ECO:0000313" key="10">
    <source>
        <dbReference type="EMBL" id="KAJ8405956.1"/>
    </source>
</evidence>
<proteinExistence type="inferred from homology"/>
<evidence type="ECO:0000259" key="8">
    <source>
        <dbReference type="PROSITE" id="PS50011"/>
    </source>
</evidence>
<comment type="caution">
    <text evidence="10">The sequence shown here is derived from an EMBL/GenBank/DDBJ whole genome shotgun (WGS) entry which is preliminary data.</text>
</comment>
<keyword evidence="2" id="KW-0723">Serine/threonine-protein kinase</keyword>
<dbReference type="InterPro" id="IPR011009">
    <property type="entry name" value="Kinase-like_dom_sf"/>
</dbReference>
<name>A0AAD7WQR5_9TELE</name>
<evidence type="ECO:0000256" key="1">
    <source>
        <dbReference type="ARBA" id="ARBA00009793"/>
    </source>
</evidence>
<evidence type="ECO:0000256" key="7">
    <source>
        <dbReference type="ARBA" id="ARBA00022840"/>
    </source>
</evidence>
<dbReference type="Gene3D" id="1.10.510.10">
    <property type="entry name" value="Transferase(Phosphotransferase) domain 1"/>
    <property type="match status" value="1"/>
</dbReference>
<evidence type="ECO:0000313" key="11">
    <source>
        <dbReference type="Proteomes" id="UP001221898"/>
    </source>
</evidence>
<evidence type="ECO:0000256" key="6">
    <source>
        <dbReference type="ARBA" id="ARBA00022777"/>
    </source>
</evidence>
<dbReference type="GO" id="GO:0005524">
    <property type="term" value="F:ATP binding"/>
    <property type="evidence" value="ECO:0007669"/>
    <property type="project" value="UniProtKB-KW"/>
</dbReference>
<keyword evidence="11" id="KW-1185">Reference proteome</keyword>
<dbReference type="PROSITE" id="PS00108">
    <property type="entry name" value="PROTEIN_KINASE_ST"/>
    <property type="match status" value="1"/>
</dbReference>
<comment type="similarity">
    <text evidence="1">Belongs to the protein kinase superfamily. AGC Ser/Thr protein kinase family. GPRK subfamily.</text>
</comment>
<dbReference type="GO" id="GO:0050254">
    <property type="term" value="F:rhodopsin kinase activity"/>
    <property type="evidence" value="ECO:0007669"/>
    <property type="project" value="UniProtKB-ARBA"/>
</dbReference>
<dbReference type="InterPro" id="IPR000961">
    <property type="entry name" value="AGC-kinase_C"/>
</dbReference>
<evidence type="ECO:0000256" key="4">
    <source>
        <dbReference type="ARBA" id="ARBA00022679"/>
    </source>
</evidence>
<dbReference type="GO" id="GO:0005737">
    <property type="term" value="C:cytoplasm"/>
    <property type="evidence" value="ECO:0007669"/>
    <property type="project" value="TreeGrafter"/>
</dbReference>
<keyword evidence="5" id="KW-0547">Nucleotide-binding</keyword>
<evidence type="ECO:0000256" key="2">
    <source>
        <dbReference type="ARBA" id="ARBA00022527"/>
    </source>
</evidence>
<dbReference type="FunFam" id="1.10.510.10:FF:000074">
    <property type="entry name" value="G protein-coupled receptor kinase"/>
    <property type="match status" value="1"/>
</dbReference>
<dbReference type="EMBL" id="JAINUG010000045">
    <property type="protein sequence ID" value="KAJ8405956.1"/>
    <property type="molecule type" value="Genomic_DNA"/>
</dbReference>
<dbReference type="Pfam" id="PF00069">
    <property type="entry name" value="Pkinase"/>
    <property type="match status" value="1"/>
</dbReference>
<dbReference type="PANTHER" id="PTHR24355:SF11">
    <property type="entry name" value="RHODOPSIN KINASE GRK1"/>
    <property type="match status" value="1"/>
</dbReference>
<gene>
    <name evidence="10" type="ORF">AAFF_G00308440</name>
</gene>
<keyword evidence="3" id="KW-0597">Phosphoprotein</keyword>
<keyword evidence="6" id="KW-0418">Kinase</keyword>
<protein>
    <recommendedName>
        <fullName evidence="12">G protein-coupled receptor kinase</fullName>
    </recommendedName>
</protein>
<dbReference type="GO" id="GO:0009966">
    <property type="term" value="P:regulation of signal transduction"/>
    <property type="evidence" value="ECO:0007669"/>
    <property type="project" value="TreeGrafter"/>
</dbReference>
<feature type="domain" description="Protein kinase" evidence="8">
    <location>
        <begin position="1"/>
        <end position="220"/>
    </location>
</feature>
<evidence type="ECO:0008006" key="12">
    <source>
        <dbReference type="Google" id="ProtNLM"/>
    </source>
</evidence>
<evidence type="ECO:0000256" key="5">
    <source>
        <dbReference type="ARBA" id="ARBA00022741"/>
    </source>
</evidence>
<dbReference type="Gene3D" id="3.30.200.20">
    <property type="entry name" value="Phosphorylase Kinase, domain 1"/>
    <property type="match status" value="2"/>
</dbReference>
<dbReference type="AlphaFoldDB" id="A0AAD7WQR5"/>